<organism evidence="1 2">
    <name type="scientific">Armillaria ostoyae</name>
    <name type="common">Armillaria root rot fungus</name>
    <dbReference type="NCBI Taxonomy" id="47428"/>
    <lineage>
        <taxon>Eukaryota</taxon>
        <taxon>Fungi</taxon>
        <taxon>Dikarya</taxon>
        <taxon>Basidiomycota</taxon>
        <taxon>Agaricomycotina</taxon>
        <taxon>Agaricomycetes</taxon>
        <taxon>Agaricomycetidae</taxon>
        <taxon>Agaricales</taxon>
        <taxon>Marasmiineae</taxon>
        <taxon>Physalacriaceae</taxon>
        <taxon>Armillaria</taxon>
    </lineage>
</organism>
<evidence type="ECO:0000313" key="2">
    <source>
        <dbReference type="Proteomes" id="UP000219338"/>
    </source>
</evidence>
<evidence type="ECO:0000313" key="1">
    <source>
        <dbReference type="EMBL" id="SJL01313.1"/>
    </source>
</evidence>
<keyword evidence="2" id="KW-1185">Reference proteome</keyword>
<accession>A0A284QXV0</accession>
<reference evidence="2" key="1">
    <citation type="journal article" date="2017" name="Nat. Ecol. Evol.">
        <title>Genome expansion and lineage-specific genetic innovations in the forest pathogenic fungi Armillaria.</title>
        <authorList>
            <person name="Sipos G."/>
            <person name="Prasanna A.N."/>
            <person name="Walter M.C."/>
            <person name="O'Connor E."/>
            <person name="Balint B."/>
            <person name="Krizsan K."/>
            <person name="Kiss B."/>
            <person name="Hess J."/>
            <person name="Varga T."/>
            <person name="Slot J."/>
            <person name="Riley R."/>
            <person name="Boka B."/>
            <person name="Rigling D."/>
            <person name="Barry K."/>
            <person name="Lee J."/>
            <person name="Mihaltcheva S."/>
            <person name="LaButti K."/>
            <person name="Lipzen A."/>
            <person name="Waldron R."/>
            <person name="Moloney N.M."/>
            <person name="Sperisen C."/>
            <person name="Kredics L."/>
            <person name="Vagvoelgyi C."/>
            <person name="Patrignani A."/>
            <person name="Fitzpatrick D."/>
            <person name="Nagy I."/>
            <person name="Doyle S."/>
            <person name="Anderson J.B."/>
            <person name="Grigoriev I.V."/>
            <person name="Gueldener U."/>
            <person name="Muensterkoetter M."/>
            <person name="Nagy L.G."/>
        </authorList>
    </citation>
    <scope>NUCLEOTIDE SEQUENCE [LARGE SCALE GENOMIC DNA]</scope>
    <source>
        <strain evidence="2">C18/9</strain>
    </source>
</reference>
<dbReference type="Proteomes" id="UP000219338">
    <property type="component" value="Unassembled WGS sequence"/>
</dbReference>
<gene>
    <name evidence="1" type="ORF">ARMOST_04633</name>
</gene>
<name>A0A284QXV0_ARMOS</name>
<sequence length="11" mass="1443">MFYVHSKVLRY</sequence>
<dbReference type="EMBL" id="FUEG01000003">
    <property type="protein sequence ID" value="SJL01313.1"/>
    <property type="molecule type" value="Genomic_DNA"/>
</dbReference>
<protein>
    <submittedName>
        <fullName evidence="1">Uncharacterized protein</fullName>
    </submittedName>
</protein>
<proteinExistence type="predicted"/>